<evidence type="ECO:0000256" key="7">
    <source>
        <dbReference type="SAM" id="Phobius"/>
    </source>
</evidence>
<feature type="transmembrane region" description="Helical" evidence="7">
    <location>
        <begin position="161"/>
        <end position="179"/>
    </location>
</feature>
<feature type="transmembrane region" description="Helical" evidence="7">
    <location>
        <begin position="250"/>
        <end position="269"/>
    </location>
</feature>
<dbReference type="InterPro" id="IPR039421">
    <property type="entry name" value="Type_1_exporter"/>
</dbReference>
<evidence type="ECO:0000259" key="9">
    <source>
        <dbReference type="PROSITE" id="PS50929"/>
    </source>
</evidence>
<evidence type="ECO:0000259" key="8">
    <source>
        <dbReference type="PROSITE" id="PS50893"/>
    </source>
</evidence>
<evidence type="ECO:0000256" key="2">
    <source>
        <dbReference type="ARBA" id="ARBA00022692"/>
    </source>
</evidence>
<comment type="subcellular location">
    <subcellularLocation>
        <location evidence="1">Cell membrane</location>
        <topology evidence="1">Multi-pass membrane protein</topology>
    </subcellularLocation>
</comment>
<name>A0A5P8M3W7_9LACO</name>
<dbReference type="InterPro" id="IPR003439">
    <property type="entry name" value="ABC_transporter-like_ATP-bd"/>
</dbReference>
<dbReference type="PANTHER" id="PTHR24221">
    <property type="entry name" value="ATP-BINDING CASSETTE SUB-FAMILY B"/>
    <property type="match status" value="1"/>
</dbReference>
<dbReference type="InterPro" id="IPR027417">
    <property type="entry name" value="P-loop_NTPase"/>
</dbReference>
<proteinExistence type="predicted"/>
<dbReference type="GO" id="GO:0140359">
    <property type="term" value="F:ABC-type transporter activity"/>
    <property type="evidence" value="ECO:0007669"/>
    <property type="project" value="InterPro"/>
</dbReference>
<evidence type="ECO:0000256" key="5">
    <source>
        <dbReference type="ARBA" id="ARBA00022989"/>
    </source>
</evidence>
<feature type="transmembrane region" description="Helical" evidence="7">
    <location>
        <begin position="134"/>
        <end position="155"/>
    </location>
</feature>
<dbReference type="InterPro" id="IPR003593">
    <property type="entry name" value="AAA+_ATPase"/>
</dbReference>
<dbReference type="SUPFAM" id="SSF90123">
    <property type="entry name" value="ABC transporter transmembrane region"/>
    <property type="match status" value="1"/>
</dbReference>
<dbReference type="CDD" id="cd03228">
    <property type="entry name" value="ABCC_MRP_Like"/>
    <property type="match status" value="1"/>
</dbReference>
<dbReference type="PROSITE" id="PS50929">
    <property type="entry name" value="ABC_TM1F"/>
    <property type="match status" value="1"/>
</dbReference>
<accession>A0A5P8M3W7</accession>
<dbReference type="Gene3D" id="3.40.50.300">
    <property type="entry name" value="P-loop containing nucleotide triphosphate hydrolases"/>
    <property type="match status" value="1"/>
</dbReference>
<feature type="transmembrane region" description="Helical" evidence="7">
    <location>
        <begin position="21"/>
        <end position="39"/>
    </location>
</feature>
<dbReference type="AlphaFoldDB" id="A0A5P8M3W7"/>
<evidence type="ECO:0000256" key="3">
    <source>
        <dbReference type="ARBA" id="ARBA00022741"/>
    </source>
</evidence>
<keyword evidence="2 7" id="KW-0812">Transmembrane</keyword>
<feature type="domain" description="ABC transporter" evidence="8">
    <location>
        <begin position="335"/>
        <end position="551"/>
    </location>
</feature>
<sequence length="553" mass="59827">MNSSRRDGIIMDRYLRRFPGQMAGVVGLIAVIQGITVWASTLNATLLDALIQFNLRRFLTAAALLMGGWVLIALLTYVVTIAQTRLTQTIDIAIRQDLTTLLRGKNYETFGERTVGAYVSWFTNDIEMINVQGLASFFMVVSELFGTGFALIALWRYHWTLAGTAAVLAVLIITVPRIFDRPLNRTNTALTQENEHFVNRTEDVLSGFDFLFAFHALSLITQRVVAASRELKQKAVDQSKAQTAVQVTGFLGNVMAQVVLMGLSGILAMQRLVTIGTLSAVGSLAGNVFNNLGSMSNYLGMMRGVQPIFAKYQAAAPAPATKKDPVTRVATAPLLAVQHVSFSYQDQPILQDVSLTIQQGHKYLLAGPSGAGKSTLLKLMAGYLTGYQGQLVFHGQDYRAIGQAALMDRILYLTQTPQVISGTVADNLALTAHYSAAEMIQVLRRAALITTDAEGPAFLKQNVGAKGTALSGGQLQRLALARGLLRGYHILLLDEGTSAVDGPTAVQIEQDLLLDPRLTLLMISHTPHAATAPLFDHVIQFPLTKTAGTPASV</sequence>
<dbReference type="Proteomes" id="UP000326779">
    <property type="component" value="Chromosome"/>
</dbReference>
<keyword evidence="5 7" id="KW-1133">Transmembrane helix</keyword>
<dbReference type="GO" id="GO:0005524">
    <property type="term" value="F:ATP binding"/>
    <property type="evidence" value="ECO:0007669"/>
    <property type="project" value="UniProtKB-KW"/>
</dbReference>
<evidence type="ECO:0000256" key="4">
    <source>
        <dbReference type="ARBA" id="ARBA00022840"/>
    </source>
</evidence>
<dbReference type="EMBL" id="CP045143">
    <property type="protein sequence ID" value="QFR22965.1"/>
    <property type="molecule type" value="Genomic_DNA"/>
</dbReference>
<feature type="domain" description="ABC transmembrane type-1" evidence="9">
    <location>
        <begin position="23"/>
        <end position="304"/>
    </location>
</feature>
<dbReference type="KEGG" id="lhb:D1010_05645"/>
<dbReference type="SUPFAM" id="SSF52540">
    <property type="entry name" value="P-loop containing nucleoside triphosphate hydrolases"/>
    <property type="match status" value="1"/>
</dbReference>
<keyword evidence="6 7" id="KW-0472">Membrane</keyword>
<evidence type="ECO:0000256" key="1">
    <source>
        <dbReference type="ARBA" id="ARBA00004651"/>
    </source>
</evidence>
<protein>
    <submittedName>
        <fullName evidence="10">ATP-binding cassette domain-containing protein</fullName>
    </submittedName>
</protein>
<keyword evidence="4 10" id="KW-0067">ATP-binding</keyword>
<dbReference type="GO" id="GO:0005886">
    <property type="term" value="C:plasma membrane"/>
    <property type="evidence" value="ECO:0007669"/>
    <property type="project" value="UniProtKB-SubCell"/>
</dbReference>
<keyword evidence="3" id="KW-0547">Nucleotide-binding</keyword>
<dbReference type="Pfam" id="PF00664">
    <property type="entry name" value="ABC_membrane"/>
    <property type="match status" value="1"/>
</dbReference>
<dbReference type="GO" id="GO:0016887">
    <property type="term" value="F:ATP hydrolysis activity"/>
    <property type="evidence" value="ECO:0007669"/>
    <property type="project" value="InterPro"/>
</dbReference>
<feature type="transmembrane region" description="Helical" evidence="7">
    <location>
        <begin position="59"/>
        <end position="79"/>
    </location>
</feature>
<dbReference type="InterPro" id="IPR011527">
    <property type="entry name" value="ABC1_TM_dom"/>
</dbReference>
<dbReference type="GO" id="GO:0034040">
    <property type="term" value="F:ATPase-coupled lipid transmembrane transporter activity"/>
    <property type="evidence" value="ECO:0007669"/>
    <property type="project" value="TreeGrafter"/>
</dbReference>
<dbReference type="PROSITE" id="PS50893">
    <property type="entry name" value="ABC_TRANSPORTER_2"/>
    <property type="match status" value="1"/>
</dbReference>
<dbReference type="InterPro" id="IPR036640">
    <property type="entry name" value="ABC1_TM_sf"/>
</dbReference>
<gene>
    <name evidence="10" type="ORF">D1010_05645</name>
</gene>
<evidence type="ECO:0000256" key="6">
    <source>
        <dbReference type="ARBA" id="ARBA00023136"/>
    </source>
</evidence>
<evidence type="ECO:0000313" key="11">
    <source>
        <dbReference type="Proteomes" id="UP000326779"/>
    </source>
</evidence>
<dbReference type="PANTHER" id="PTHR24221:SF654">
    <property type="entry name" value="ATP-BINDING CASSETTE SUB-FAMILY B MEMBER 6"/>
    <property type="match status" value="1"/>
</dbReference>
<dbReference type="Pfam" id="PF00005">
    <property type="entry name" value="ABC_tran"/>
    <property type="match status" value="1"/>
</dbReference>
<dbReference type="PROSITE" id="PS00211">
    <property type="entry name" value="ABC_TRANSPORTER_1"/>
    <property type="match status" value="1"/>
</dbReference>
<dbReference type="Gene3D" id="1.20.1560.10">
    <property type="entry name" value="ABC transporter type 1, transmembrane domain"/>
    <property type="match status" value="1"/>
</dbReference>
<dbReference type="SMART" id="SM00382">
    <property type="entry name" value="AAA"/>
    <property type="match status" value="1"/>
</dbReference>
<reference evidence="10 11" key="1">
    <citation type="submission" date="2019-10" db="EMBL/GenBank/DDBJ databases">
        <title>The completed genome of Lactobacillus harbinensis M1.</title>
        <authorList>
            <person name="Zheng Y."/>
        </authorList>
    </citation>
    <scope>NUCLEOTIDE SEQUENCE [LARGE SCALE GENOMIC DNA]</scope>
    <source>
        <strain evidence="10 11">M1</strain>
    </source>
</reference>
<organism evidence="10 11">
    <name type="scientific">Schleiferilactobacillus harbinensis</name>
    <dbReference type="NCBI Taxonomy" id="304207"/>
    <lineage>
        <taxon>Bacteria</taxon>
        <taxon>Bacillati</taxon>
        <taxon>Bacillota</taxon>
        <taxon>Bacilli</taxon>
        <taxon>Lactobacillales</taxon>
        <taxon>Lactobacillaceae</taxon>
        <taxon>Schleiferilactobacillus</taxon>
    </lineage>
</organism>
<evidence type="ECO:0000313" key="10">
    <source>
        <dbReference type="EMBL" id="QFR22965.1"/>
    </source>
</evidence>
<dbReference type="InterPro" id="IPR017871">
    <property type="entry name" value="ABC_transporter-like_CS"/>
</dbReference>